<dbReference type="GO" id="GO:0005789">
    <property type="term" value="C:endoplasmic reticulum membrane"/>
    <property type="evidence" value="ECO:0007669"/>
    <property type="project" value="UniProtKB-SubCell"/>
</dbReference>
<keyword evidence="8 11" id="KW-1133">Transmembrane helix</keyword>
<reference evidence="12" key="1">
    <citation type="submission" date="2022-12" db="EMBL/GenBank/DDBJ databases">
        <title>Draft genome assemblies for two species of Escallonia (Escalloniales).</title>
        <authorList>
            <person name="Chanderbali A."/>
            <person name="Dervinis C."/>
            <person name="Anghel I."/>
            <person name="Soltis D."/>
            <person name="Soltis P."/>
            <person name="Zapata F."/>
        </authorList>
    </citation>
    <scope>NUCLEOTIDE SEQUENCE</scope>
    <source>
        <strain evidence="12">UCBG92.1500</strain>
        <tissue evidence="12">Leaf</tissue>
    </source>
</reference>
<dbReference type="GO" id="GO:0016192">
    <property type="term" value="P:vesicle-mediated transport"/>
    <property type="evidence" value="ECO:0007669"/>
    <property type="project" value="UniProtKB-KW"/>
</dbReference>
<keyword evidence="13" id="KW-1185">Reference proteome</keyword>
<evidence type="ECO:0000313" key="13">
    <source>
        <dbReference type="Proteomes" id="UP001187471"/>
    </source>
</evidence>
<comment type="caution">
    <text evidence="12">The sequence shown here is derived from an EMBL/GenBank/DDBJ whole genome shotgun (WGS) entry which is preliminary data.</text>
</comment>
<evidence type="ECO:0000256" key="6">
    <source>
        <dbReference type="ARBA" id="ARBA00022892"/>
    </source>
</evidence>
<dbReference type="InterPro" id="IPR000133">
    <property type="entry name" value="ER_ret_rcpt"/>
</dbReference>
<keyword evidence="7" id="KW-0653">Protein transport</keyword>
<accession>A0AA88RT89</accession>
<sequence>MGRRRGSPVNKLFAWVRRQSMKVKTFLAVTSVLCSLVALKLMIKDRNHFYVASESIHAAGIMVLIYKLTTQKTCSGLSLKTQELTAIFLAVRLYCSFVMEADIHTVLDFATLVSTLWVIYMIRFKLKSSYISELDNMPIYYLSLAICSNPDTVSAALCIEYNFVPLSAAGPTVPHTALVTPTFFILLHKGRSSKVSSSPDLFIPPWSFLSLASIYFSVQRTGTVVPSAILALLIHPYTQHSHISRILWAFCVYLESVSVLPQLRLMQNAKMIEPFTAHYVFALGVARFLGCAHWIIQVYDTAGTYLFLLGSGYLWLPMVLLSEIVQTFILADFCYYYIKRSPLTSPLCFFFFLFQFFSSFCIWGLDKRKWGCERLQFTAGYNQGAII</sequence>
<evidence type="ECO:0000256" key="7">
    <source>
        <dbReference type="ARBA" id="ARBA00022927"/>
    </source>
</evidence>
<evidence type="ECO:0000256" key="11">
    <source>
        <dbReference type="SAM" id="Phobius"/>
    </source>
</evidence>
<feature type="transmembrane region" description="Helical" evidence="11">
    <location>
        <begin position="105"/>
        <end position="126"/>
    </location>
</feature>
<dbReference type="GO" id="GO:0006621">
    <property type="term" value="P:protein retention in ER lumen"/>
    <property type="evidence" value="ECO:0007669"/>
    <property type="project" value="InterPro"/>
</dbReference>
<evidence type="ECO:0000256" key="9">
    <source>
        <dbReference type="ARBA" id="ARBA00023136"/>
    </source>
</evidence>
<keyword evidence="3" id="KW-0813">Transport</keyword>
<proteinExistence type="inferred from homology"/>
<name>A0AA88RT89_9ASTE</name>
<dbReference type="Proteomes" id="UP001187471">
    <property type="component" value="Unassembled WGS sequence"/>
</dbReference>
<dbReference type="Pfam" id="PF00810">
    <property type="entry name" value="ER_lumen_recept"/>
    <property type="match status" value="2"/>
</dbReference>
<dbReference type="GO" id="GO:0015031">
    <property type="term" value="P:protein transport"/>
    <property type="evidence" value="ECO:0007669"/>
    <property type="project" value="UniProtKB-KW"/>
</dbReference>
<evidence type="ECO:0008006" key="14">
    <source>
        <dbReference type="Google" id="ProtNLM"/>
    </source>
</evidence>
<evidence type="ECO:0000256" key="3">
    <source>
        <dbReference type="ARBA" id="ARBA00022448"/>
    </source>
</evidence>
<evidence type="ECO:0000256" key="8">
    <source>
        <dbReference type="ARBA" id="ARBA00022989"/>
    </source>
</evidence>
<gene>
    <name evidence="12" type="ORF">RJ640_025397</name>
</gene>
<dbReference type="EMBL" id="JAVXUO010000132">
    <property type="protein sequence ID" value="KAK2995167.1"/>
    <property type="molecule type" value="Genomic_DNA"/>
</dbReference>
<comment type="similarity">
    <text evidence="2">Belongs to the ERD2 family.</text>
</comment>
<feature type="transmembrane region" description="Helical" evidence="11">
    <location>
        <begin position="347"/>
        <end position="365"/>
    </location>
</feature>
<dbReference type="AlphaFoldDB" id="A0AA88RT89"/>
<comment type="subcellular location">
    <subcellularLocation>
        <location evidence="1">Endoplasmic reticulum membrane</location>
        <topology evidence="1">Multi-pass membrane protein</topology>
    </subcellularLocation>
</comment>
<keyword evidence="6" id="KW-0931">ER-Golgi transport</keyword>
<feature type="transmembrane region" description="Helical" evidence="11">
    <location>
        <begin position="275"/>
        <end position="296"/>
    </location>
</feature>
<organism evidence="12 13">
    <name type="scientific">Escallonia rubra</name>
    <dbReference type="NCBI Taxonomy" id="112253"/>
    <lineage>
        <taxon>Eukaryota</taxon>
        <taxon>Viridiplantae</taxon>
        <taxon>Streptophyta</taxon>
        <taxon>Embryophyta</taxon>
        <taxon>Tracheophyta</taxon>
        <taxon>Spermatophyta</taxon>
        <taxon>Magnoliopsida</taxon>
        <taxon>eudicotyledons</taxon>
        <taxon>Gunneridae</taxon>
        <taxon>Pentapetalae</taxon>
        <taxon>asterids</taxon>
        <taxon>campanulids</taxon>
        <taxon>Escalloniales</taxon>
        <taxon>Escalloniaceae</taxon>
        <taxon>Escallonia</taxon>
    </lineage>
</organism>
<feature type="transmembrane region" description="Helical" evidence="11">
    <location>
        <begin position="21"/>
        <end position="43"/>
    </location>
</feature>
<evidence type="ECO:0000256" key="2">
    <source>
        <dbReference type="ARBA" id="ARBA00010120"/>
    </source>
</evidence>
<feature type="transmembrane region" description="Helical" evidence="11">
    <location>
        <begin position="316"/>
        <end position="338"/>
    </location>
</feature>
<keyword evidence="5" id="KW-0256">Endoplasmic reticulum</keyword>
<evidence type="ECO:0000256" key="5">
    <source>
        <dbReference type="ARBA" id="ARBA00022824"/>
    </source>
</evidence>
<keyword evidence="9 11" id="KW-0472">Membrane</keyword>
<evidence type="ECO:0000256" key="10">
    <source>
        <dbReference type="ARBA" id="ARBA00023170"/>
    </source>
</evidence>
<evidence type="ECO:0000256" key="1">
    <source>
        <dbReference type="ARBA" id="ARBA00004477"/>
    </source>
</evidence>
<dbReference type="PANTHER" id="PTHR10585">
    <property type="entry name" value="ER LUMEN PROTEIN RETAINING RECEPTOR"/>
    <property type="match status" value="1"/>
</dbReference>
<evidence type="ECO:0000313" key="12">
    <source>
        <dbReference type="EMBL" id="KAK2995167.1"/>
    </source>
</evidence>
<protein>
    <recommendedName>
        <fullName evidence="14">ER lumen protein retaining receptor</fullName>
    </recommendedName>
</protein>
<keyword evidence="10" id="KW-0675">Receptor</keyword>
<keyword evidence="4 11" id="KW-0812">Transmembrane</keyword>
<evidence type="ECO:0000256" key="4">
    <source>
        <dbReference type="ARBA" id="ARBA00022692"/>
    </source>
</evidence>
<dbReference type="GO" id="GO:0046923">
    <property type="term" value="F:ER retention sequence binding"/>
    <property type="evidence" value="ECO:0007669"/>
    <property type="project" value="InterPro"/>
</dbReference>
<feature type="transmembrane region" description="Helical" evidence="11">
    <location>
        <begin position="246"/>
        <end position="263"/>
    </location>
</feature>